<evidence type="ECO:0000313" key="7">
    <source>
        <dbReference type="EMBL" id="KAG8377471.1"/>
    </source>
</evidence>
<dbReference type="EMBL" id="WHWC01000008">
    <property type="protein sequence ID" value="KAG8377471.1"/>
    <property type="molecule type" value="Genomic_DNA"/>
</dbReference>
<dbReference type="InterPro" id="IPR006564">
    <property type="entry name" value="Znf_PMZ"/>
</dbReference>
<protein>
    <recommendedName>
        <fullName evidence="6">SWIM-type domain-containing protein</fullName>
    </recommendedName>
</protein>
<feature type="region of interest" description="Disordered" evidence="5">
    <location>
        <begin position="349"/>
        <end position="469"/>
    </location>
</feature>
<dbReference type="AlphaFoldDB" id="A0AAV6X2T0"/>
<comment type="caution">
    <text evidence="7">The sequence shown here is derived from an EMBL/GenBank/DDBJ whole genome shotgun (WGS) entry which is preliminary data.</text>
</comment>
<evidence type="ECO:0000256" key="2">
    <source>
        <dbReference type="ARBA" id="ARBA00022771"/>
    </source>
</evidence>
<dbReference type="PROSITE" id="PS50966">
    <property type="entry name" value="ZF_SWIM"/>
    <property type="match status" value="1"/>
</dbReference>
<accession>A0AAV6X2T0</accession>
<feature type="compositionally biased region" description="Polar residues" evidence="5">
    <location>
        <begin position="1"/>
        <end position="12"/>
    </location>
</feature>
<evidence type="ECO:0000259" key="6">
    <source>
        <dbReference type="PROSITE" id="PS50966"/>
    </source>
</evidence>
<feature type="compositionally biased region" description="Polar residues" evidence="5">
    <location>
        <begin position="365"/>
        <end position="387"/>
    </location>
</feature>
<proteinExistence type="predicted"/>
<organism evidence="7 8">
    <name type="scientific">Buddleja alternifolia</name>
    <dbReference type="NCBI Taxonomy" id="168488"/>
    <lineage>
        <taxon>Eukaryota</taxon>
        <taxon>Viridiplantae</taxon>
        <taxon>Streptophyta</taxon>
        <taxon>Embryophyta</taxon>
        <taxon>Tracheophyta</taxon>
        <taxon>Spermatophyta</taxon>
        <taxon>Magnoliopsida</taxon>
        <taxon>eudicotyledons</taxon>
        <taxon>Gunneridae</taxon>
        <taxon>Pentapetalae</taxon>
        <taxon>asterids</taxon>
        <taxon>lamiids</taxon>
        <taxon>Lamiales</taxon>
        <taxon>Scrophulariaceae</taxon>
        <taxon>Buddlejeae</taxon>
        <taxon>Buddleja</taxon>
    </lineage>
</organism>
<name>A0AAV6X2T0_9LAMI</name>
<evidence type="ECO:0000256" key="4">
    <source>
        <dbReference type="PROSITE-ProRule" id="PRU00325"/>
    </source>
</evidence>
<dbReference type="Pfam" id="PF04434">
    <property type="entry name" value="SWIM"/>
    <property type="match status" value="1"/>
</dbReference>
<evidence type="ECO:0000313" key="8">
    <source>
        <dbReference type="Proteomes" id="UP000826271"/>
    </source>
</evidence>
<evidence type="ECO:0000256" key="5">
    <source>
        <dbReference type="SAM" id="MobiDB-lite"/>
    </source>
</evidence>
<reference evidence="7" key="1">
    <citation type="submission" date="2019-10" db="EMBL/GenBank/DDBJ databases">
        <authorList>
            <person name="Zhang R."/>
            <person name="Pan Y."/>
            <person name="Wang J."/>
            <person name="Ma R."/>
            <person name="Yu S."/>
        </authorList>
    </citation>
    <scope>NUCLEOTIDE SEQUENCE</scope>
    <source>
        <strain evidence="7">LA-IB0</strain>
        <tissue evidence="7">Leaf</tissue>
    </source>
</reference>
<keyword evidence="2 4" id="KW-0863">Zinc-finger</keyword>
<dbReference type="PANTHER" id="PTHR31973:SF187">
    <property type="entry name" value="MUTATOR TRANSPOSASE MUDRA PROTEIN"/>
    <property type="match status" value="1"/>
</dbReference>
<dbReference type="InterPro" id="IPR007527">
    <property type="entry name" value="Znf_SWIM"/>
</dbReference>
<feature type="compositionally biased region" description="Low complexity" evidence="5">
    <location>
        <begin position="408"/>
        <end position="443"/>
    </location>
</feature>
<keyword evidence="8" id="KW-1185">Reference proteome</keyword>
<evidence type="ECO:0000256" key="3">
    <source>
        <dbReference type="ARBA" id="ARBA00022833"/>
    </source>
</evidence>
<dbReference type="Proteomes" id="UP000826271">
    <property type="component" value="Unassembled WGS sequence"/>
</dbReference>
<dbReference type="SMART" id="SM00575">
    <property type="entry name" value="ZnF_PMZ"/>
    <property type="match status" value="1"/>
</dbReference>
<gene>
    <name evidence="7" type="ORF">BUALT_Bualt08G0036400</name>
</gene>
<evidence type="ECO:0000256" key="1">
    <source>
        <dbReference type="ARBA" id="ARBA00022723"/>
    </source>
</evidence>
<feature type="domain" description="SWIM-type" evidence="6">
    <location>
        <begin position="129"/>
        <end position="161"/>
    </location>
</feature>
<keyword evidence="1" id="KW-0479">Metal-binding</keyword>
<feature type="compositionally biased region" description="Basic and acidic residues" evidence="5">
    <location>
        <begin position="13"/>
        <end position="23"/>
    </location>
</feature>
<dbReference type="PANTHER" id="PTHR31973">
    <property type="entry name" value="POLYPROTEIN, PUTATIVE-RELATED"/>
    <property type="match status" value="1"/>
</dbReference>
<keyword evidence="3" id="KW-0862">Zinc</keyword>
<feature type="region of interest" description="Disordered" evidence="5">
    <location>
        <begin position="1"/>
        <end position="26"/>
    </location>
</feature>
<sequence>MGMISDSNSSEFNSDKDSNHENGPKVPVFSLVESEEPKFELGLCFTSKQEFRTAVNTHAIVIRRNIKITSNDKRRCYAKSMEEGYRQKGFVPALESVFQGSTKRFYVRHLFGNMQIAGFKGAAYKKAMCVVDLEKHSCSCRKWDLSGIPCKHAMSAINSQRLNGEDFVDDYYTMQTFLKVYDNYVYPVNGPEKWNKTNLSPPLPPNNPRGVGRPLRARKLGIGEVPKKRRNRIRQQKWKLQRLNLMLHNTKKMQMFLLTMSFGLSPEEEAEMAGAIKATEMEIANLASDSFPVDHGVEEQVSVDLRNKETENIDSQATVGTKLTTRNKAKGKGIALQDTEKIKFSSRRCCNNSTRKGPVFKAPRTVSSEALTAPSRQPSASLAQTRKSATRAHAGAPEPSPRPPRPQSQPSAPRAATTSAKSTSAPIAPRGATTGATRSATPRPDSPESATTSKGLKIRHVPLSPDHPRTFISMTMRKRKPLGDYISFIVKEGKKYVTMKNLNDALNVKKEEFEASQGKNDLFFVEEGAAGVSGRQHDDGVCGGVLLPLRPGEPPRPSRVQVVSRFVSQSFEEEESSEFVGIESPTKLCGVAGGGGMIDAGVGGV</sequence>
<feature type="compositionally biased region" description="Pro residues" evidence="5">
    <location>
        <begin position="398"/>
        <end position="407"/>
    </location>
</feature>
<dbReference type="GO" id="GO:0008270">
    <property type="term" value="F:zinc ion binding"/>
    <property type="evidence" value="ECO:0007669"/>
    <property type="project" value="UniProtKB-KW"/>
</dbReference>